<comment type="caution">
    <text evidence="2">The sequence shown here is derived from an EMBL/GenBank/DDBJ whole genome shotgun (WGS) entry which is preliminary data.</text>
</comment>
<keyword evidence="3" id="KW-1185">Reference proteome</keyword>
<dbReference type="AlphaFoldDB" id="A0A8G2BVK8"/>
<evidence type="ECO:0000313" key="2">
    <source>
        <dbReference type="EMBL" id="SEF75063.1"/>
    </source>
</evidence>
<dbReference type="SMART" id="SM00028">
    <property type="entry name" value="TPR"/>
    <property type="match status" value="2"/>
</dbReference>
<accession>A0A8G2BVK8</accession>
<keyword evidence="1" id="KW-0472">Membrane</keyword>
<dbReference type="RefSeq" id="WP_103982954.1">
    <property type="nucleotide sequence ID" value="NZ_FNVS01000006.1"/>
</dbReference>
<feature type="transmembrane region" description="Helical" evidence="1">
    <location>
        <begin position="32"/>
        <end position="49"/>
    </location>
</feature>
<organism evidence="2 3">
    <name type="scientific">Parabacteroides chinchillae</name>
    <dbReference type="NCBI Taxonomy" id="871327"/>
    <lineage>
        <taxon>Bacteria</taxon>
        <taxon>Pseudomonadati</taxon>
        <taxon>Bacteroidota</taxon>
        <taxon>Bacteroidia</taxon>
        <taxon>Bacteroidales</taxon>
        <taxon>Tannerellaceae</taxon>
        <taxon>Parabacteroides</taxon>
    </lineage>
</organism>
<dbReference type="Pfam" id="PF13174">
    <property type="entry name" value="TPR_6"/>
    <property type="match status" value="2"/>
</dbReference>
<protein>
    <submittedName>
        <fullName evidence="2">Tetratricopeptide repeat-containing protein</fullName>
    </submittedName>
</protein>
<gene>
    <name evidence="2" type="ORF">SAMN05444001_10637</name>
</gene>
<dbReference type="InterPro" id="IPR019734">
    <property type="entry name" value="TPR_rpt"/>
</dbReference>
<dbReference type="SUPFAM" id="SSF48452">
    <property type="entry name" value="TPR-like"/>
    <property type="match status" value="1"/>
</dbReference>
<keyword evidence="1" id="KW-1133">Transmembrane helix</keyword>
<evidence type="ECO:0000313" key="3">
    <source>
        <dbReference type="Proteomes" id="UP000236725"/>
    </source>
</evidence>
<evidence type="ECO:0000256" key="1">
    <source>
        <dbReference type="SAM" id="Phobius"/>
    </source>
</evidence>
<dbReference type="Pfam" id="PF13181">
    <property type="entry name" value="TPR_8"/>
    <property type="match status" value="1"/>
</dbReference>
<dbReference type="EMBL" id="FNVS01000006">
    <property type="protein sequence ID" value="SEF75063.1"/>
    <property type="molecule type" value="Genomic_DNA"/>
</dbReference>
<name>A0A8G2BVK8_9BACT</name>
<dbReference type="Gene3D" id="1.25.40.10">
    <property type="entry name" value="Tetratricopeptide repeat domain"/>
    <property type="match status" value="2"/>
</dbReference>
<sequence>MATKEKDTNKELEVEEIVSKSEQFIENNSKKIIYSIIAIALVVGAVLGIRHGYLIPQEKKAAAAIFKGEQYFARDSFALALNGNGSDYEGFEAIIDQYGSTDAANLAKAYAGICYFKLGDTQKALDLLKSFSSGDNMISPAITGLIGDCYVNMGNVKEGISYFEKAAKQADNEVISPVYLKKAGTAYESLKQYKDAAKAYTSIKEKYATSMEAADIEKYIIRATALSEN</sequence>
<reference evidence="2 3" key="1">
    <citation type="submission" date="2016-10" db="EMBL/GenBank/DDBJ databases">
        <authorList>
            <person name="Varghese N."/>
            <person name="Submissions S."/>
        </authorList>
    </citation>
    <scope>NUCLEOTIDE SEQUENCE [LARGE SCALE GENOMIC DNA]</scope>
    <source>
        <strain evidence="2 3">DSM 29073</strain>
    </source>
</reference>
<proteinExistence type="predicted"/>
<dbReference type="InterPro" id="IPR011990">
    <property type="entry name" value="TPR-like_helical_dom_sf"/>
</dbReference>
<keyword evidence="1" id="KW-0812">Transmembrane</keyword>
<dbReference type="Proteomes" id="UP000236725">
    <property type="component" value="Unassembled WGS sequence"/>
</dbReference>